<organism evidence="3 6">
    <name type="scientific">Didymodactylos carnosus</name>
    <dbReference type="NCBI Taxonomy" id="1234261"/>
    <lineage>
        <taxon>Eukaryota</taxon>
        <taxon>Metazoa</taxon>
        <taxon>Spiralia</taxon>
        <taxon>Gnathifera</taxon>
        <taxon>Rotifera</taxon>
        <taxon>Eurotatoria</taxon>
        <taxon>Bdelloidea</taxon>
        <taxon>Philodinida</taxon>
        <taxon>Philodinidae</taxon>
        <taxon>Didymodactylos</taxon>
    </lineage>
</organism>
<evidence type="ECO:0000313" key="6">
    <source>
        <dbReference type="Proteomes" id="UP000663829"/>
    </source>
</evidence>
<keyword evidence="1" id="KW-0812">Transmembrane</keyword>
<comment type="caution">
    <text evidence="3">The sequence shown here is derived from an EMBL/GenBank/DDBJ whole genome shotgun (WGS) entry which is preliminary data.</text>
</comment>
<feature type="transmembrane region" description="Helical" evidence="1">
    <location>
        <begin position="31"/>
        <end position="50"/>
    </location>
</feature>
<keyword evidence="1" id="KW-1133">Transmembrane helix</keyword>
<dbReference type="Proteomes" id="UP000681722">
    <property type="component" value="Unassembled WGS sequence"/>
</dbReference>
<evidence type="ECO:0000313" key="4">
    <source>
        <dbReference type="EMBL" id="CAF4002449.1"/>
    </source>
</evidence>
<dbReference type="Proteomes" id="UP000682733">
    <property type="component" value="Unassembled WGS sequence"/>
</dbReference>
<dbReference type="OrthoDB" id="10064687at2759"/>
<sequence>MILQEQSTEADRLPIRSRDFYGLTLRDGLKFISSLILPLMLGIFTVVITIHQQNAVAKQRAEDRNATRLQRDQELVIAKNLSDANKELATAHKEQEKERYQNDILVAYIKEMGELLKDNGGSLTSNPVTTTPVRVKTLNIFRQVDPLR</sequence>
<name>A0A815G9I8_9BILA</name>
<dbReference type="Proteomes" id="UP000677228">
    <property type="component" value="Unassembled WGS sequence"/>
</dbReference>
<dbReference type="EMBL" id="CAJNOK010013789">
    <property type="protein sequence ID" value="CAF1192067.1"/>
    <property type="molecule type" value="Genomic_DNA"/>
</dbReference>
<evidence type="ECO:0000256" key="1">
    <source>
        <dbReference type="SAM" id="Phobius"/>
    </source>
</evidence>
<proteinExistence type="predicted"/>
<evidence type="ECO:0000313" key="2">
    <source>
        <dbReference type="EMBL" id="CAF1192067.1"/>
    </source>
</evidence>
<evidence type="ECO:0000313" key="3">
    <source>
        <dbReference type="EMBL" id="CAF1335893.1"/>
    </source>
</evidence>
<keyword evidence="1" id="KW-0472">Membrane</keyword>
<dbReference type="EMBL" id="CAJOBA010035317">
    <property type="protein sequence ID" value="CAF4002449.1"/>
    <property type="molecule type" value="Genomic_DNA"/>
</dbReference>
<accession>A0A815G9I8</accession>
<dbReference type="AlphaFoldDB" id="A0A815G9I8"/>
<protein>
    <submittedName>
        <fullName evidence="3">Uncharacterized protein</fullName>
    </submittedName>
</protein>
<reference evidence="3" key="1">
    <citation type="submission" date="2021-02" db="EMBL/GenBank/DDBJ databases">
        <authorList>
            <person name="Nowell W R."/>
        </authorList>
    </citation>
    <scope>NUCLEOTIDE SEQUENCE</scope>
</reference>
<evidence type="ECO:0000313" key="5">
    <source>
        <dbReference type="EMBL" id="CAF4193033.1"/>
    </source>
</evidence>
<dbReference type="EMBL" id="CAJNOQ010014146">
    <property type="protein sequence ID" value="CAF1335893.1"/>
    <property type="molecule type" value="Genomic_DNA"/>
</dbReference>
<keyword evidence="6" id="KW-1185">Reference proteome</keyword>
<dbReference type="Proteomes" id="UP000663829">
    <property type="component" value="Unassembled WGS sequence"/>
</dbReference>
<gene>
    <name evidence="3" type="ORF">GPM918_LOCUS30185</name>
    <name evidence="2" type="ORF">OVA965_LOCUS23558</name>
    <name evidence="5" type="ORF">SRO942_LOCUS30790</name>
    <name evidence="4" type="ORF">TMI583_LOCUS24277</name>
</gene>
<dbReference type="EMBL" id="CAJOBC010055870">
    <property type="protein sequence ID" value="CAF4193033.1"/>
    <property type="molecule type" value="Genomic_DNA"/>
</dbReference>